<organism evidence="2">
    <name type="scientific">Rhizophagus irregularis (strain DAOM 181602 / DAOM 197198 / MUCL 43194)</name>
    <name type="common">Arbuscular mycorrhizal fungus</name>
    <name type="synonym">Glomus intraradices</name>
    <dbReference type="NCBI Taxonomy" id="747089"/>
    <lineage>
        <taxon>Eukaryota</taxon>
        <taxon>Fungi</taxon>
        <taxon>Fungi incertae sedis</taxon>
        <taxon>Mucoromycota</taxon>
        <taxon>Glomeromycotina</taxon>
        <taxon>Glomeromycetes</taxon>
        <taxon>Glomerales</taxon>
        <taxon>Glomeraceae</taxon>
        <taxon>Rhizophagus</taxon>
    </lineage>
</organism>
<proteinExistence type="predicted"/>
<accession>U9UCV4</accession>
<dbReference type="AlphaFoldDB" id="U9UCV4"/>
<dbReference type="VEuPathDB" id="FungiDB:RhiirFUN_007464"/>
<feature type="transmembrane region" description="Helical" evidence="1">
    <location>
        <begin position="52"/>
        <end position="71"/>
    </location>
</feature>
<name>U9UCV4_RHIID</name>
<sequence length="97" mass="11800">MILLSDRTCDYYFALCVVLLITFQFWYGAPHISFYENTEEMSKVNKYTGRIYWWNILTYWWLIYSLTKSFYYSLIYTLVHLLCLPDGPYTCVLKKNE</sequence>
<keyword evidence="1" id="KW-1133">Transmembrane helix</keyword>
<keyword evidence="1" id="KW-0812">Transmembrane</keyword>
<keyword evidence="1" id="KW-0472">Membrane</keyword>
<evidence type="ECO:0000256" key="1">
    <source>
        <dbReference type="SAM" id="Phobius"/>
    </source>
</evidence>
<reference evidence="2" key="1">
    <citation type="submission" date="2013-07" db="EMBL/GenBank/DDBJ databases">
        <title>The genome of an arbuscular mycorrhizal fungus provides insights into the evolution of the oldest plant symbiosis.</title>
        <authorList>
            <consortium name="DOE Joint Genome Institute"/>
            <person name="Tisserant E."/>
            <person name="Malbreil M."/>
            <person name="Kuo A."/>
            <person name="Kohler A."/>
            <person name="Symeonidi A."/>
            <person name="Balestrini R."/>
            <person name="Charron P."/>
            <person name="Duensing N."/>
            <person name="Frei-dit-Frey N."/>
            <person name="Gianinazzi-Pearson V."/>
            <person name="Gilbert B."/>
            <person name="Handa Y."/>
            <person name="Hijri M."/>
            <person name="Kaul R."/>
            <person name="Kawaguchi M."/>
            <person name="Krajinski F."/>
            <person name="Lammers P."/>
            <person name="Lapierre D."/>
            <person name="Masclaux F.G."/>
            <person name="Murat C."/>
            <person name="Morin E."/>
            <person name="Ndikumana S."/>
            <person name="Pagni M."/>
            <person name="Petitpierre D."/>
            <person name="Requena N."/>
            <person name="Rosikiewicz P."/>
            <person name="Riley R."/>
            <person name="Saito K."/>
            <person name="San Clemente H."/>
            <person name="Shapiro H."/>
            <person name="van Tuinen D."/>
            <person name="Becard G."/>
            <person name="Bonfante P."/>
            <person name="Paszkowski U."/>
            <person name="Shachar-Hill Y."/>
            <person name="Young J.P."/>
            <person name="Sanders I.R."/>
            <person name="Henrissat B."/>
            <person name="Rensing S.A."/>
            <person name="Grigoriev I.V."/>
            <person name="Corradi N."/>
            <person name="Roux C."/>
            <person name="Martin F."/>
        </authorList>
    </citation>
    <scope>NUCLEOTIDE SEQUENCE</scope>
    <source>
        <strain evidence="2">DAOM 197198</strain>
    </source>
</reference>
<protein>
    <submittedName>
        <fullName evidence="2">Uncharacterized protein</fullName>
    </submittedName>
</protein>
<dbReference type="HOGENOM" id="CLU_2347770_0_0_1"/>
<gene>
    <name evidence="2" type="ORF">GLOINDRAFT_149248</name>
</gene>
<dbReference type="EMBL" id="KI280143">
    <property type="protein sequence ID" value="ESA17477.1"/>
    <property type="molecule type" value="Genomic_DNA"/>
</dbReference>
<feature type="transmembrane region" description="Helical" evidence="1">
    <location>
        <begin position="12"/>
        <end position="32"/>
    </location>
</feature>
<evidence type="ECO:0000313" key="2">
    <source>
        <dbReference type="EMBL" id="ESA17477.1"/>
    </source>
</evidence>